<dbReference type="EMBL" id="BMXR01000026">
    <property type="protein sequence ID" value="GGX76303.1"/>
    <property type="molecule type" value="Genomic_DNA"/>
</dbReference>
<dbReference type="AlphaFoldDB" id="A0A918KTX5"/>
<keyword evidence="2" id="KW-1003">Cell membrane</keyword>
<feature type="domain" description="Phage shock protein PspC N-terminal" evidence="7">
    <location>
        <begin position="28"/>
        <end position="82"/>
    </location>
</feature>
<proteinExistence type="predicted"/>
<evidence type="ECO:0000256" key="2">
    <source>
        <dbReference type="ARBA" id="ARBA00022475"/>
    </source>
</evidence>
<dbReference type="InterPro" id="IPR007168">
    <property type="entry name" value="Phageshock_PspC_N"/>
</dbReference>
<evidence type="ECO:0000256" key="3">
    <source>
        <dbReference type="ARBA" id="ARBA00022692"/>
    </source>
</evidence>
<dbReference type="GO" id="GO:0005886">
    <property type="term" value="C:plasma membrane"/>
    <property type="evidence" value="ECO:0007669"/>
    <property type="project" value="UniProtKB-SubCell"/>
</dbReference>
<evidence type="ECO:0000313" key="8">
    <source>
        <dbReference type="EMBL" id="GGX76303.1"/>
    </source>
</evidence>
<name>A0A918KTX5_9GAMM</name>
<dbReference type="RefSeq" id="WP_189613858.1">
    <property type="nucleotide sequence ID" value="NZ_BMXR01000026.1"/>
</dbReference>
<evidence type="ECO:0000259" key="7">
    <source>
        <dbReference type="Pfam" id="PF04024"/>
    </source>
</evidence>
<evidence type="ECO:0000313" key="9">
    <source>
        <dbReference type="Proteomes" id="UP000626148"/>
    </source>
</evidence>
<keyword evidence="4 6" id="KW-1133">Transmembrane helix</keyword>
<reference evidence="8" key="1">
    <citation type="journal article" date="2014" name="Int. J. Syst. Evol. Microbiol.">
        <title>Complete genome sequence of Corynebacterium casei LMG S-19264T (=DSM 44701T), isolated from a smear-ripened cheese.</title>
        <authorList>
            <consortium name="US DOE Joint Genome Institute (JGI-PGF)"/>
            <person name="Walter F."/>
            <person name="Albersmeier A."/>
            <person name="Kalinowski J."/>
            <person name="Ruckert C."/>
        </authorList>
    </citation>
    <scope>NUCLEOTIDE SEQUENCE</scope>
    <source>
        <strain evidence="8">KCTC 22169</strain>
    </source>
</reference>
<evidence type="ECO:0000256" key="5">
    <source>
        <dbReference type="ARBA" id="ARBA00023136"/>
    </source>
</evidence>
<gene>
    <name evidence="8" type="ORF">GCM10007392_49100</name>
</gene>
<protein>
    <submittedName>
        <fullName evidence="8">Phage shock protein C</fullName>
    </submittedName>
</protein>
<dbReference type="InterPro" id="IPR052027">
    <property type="entry name" value="PspC"/>
</dbReference>
<keyword evidence="3 6" id="KW-0812">Transmembrane</keyword>
<evidence type="ECO:0000256" key="1">
    <source>
        <dbReference type="ARBA" id="ARBA00004162"/>
    </source>
</evidence>
<feature type="transmembrane region" description="Helical" evidence="6">
    <location>
        <begin position="58"/>
        <end position="82"/>
    </location>
</feature>
<dbReference type="Proteomes" id="UP000626148">
    <property type="component" value="Unassembled WGS sequence"/>
</dbReference>
<reference evidence="8" key="2">
    <citation type="submission" date="2020-09" db="EMBL/GenBank/DDBJ databases">
        <authorList>
            <person name="Sun Q."/>
            <person name="Kim S."/>
        </authorList>
    </citation>
    <scope>NUCLEOTIDE SEQUENCE</scope>
    <source>
        <strain evidence="8">KCTC 22169</strain>
    </source>
</reference>
<evidence type="ECO:0000256" key="6">
    <source>
        <dbReference type="SAM" id="Phobius"/>
    </source>
</evidence>
<dbReference type="PANTHER" id="PTHR33885">
    <property type="entry name" value="PHAGE SHOCK PROTEIN C"/>
    <property type="match status" value="1"/>
</dbReference>
<organism evidence="8 9">
    <name type="scientific">Saccharospirillum salsuginis</name>
    <dbReference type="NCBI Taxonomy" id="418750"/>
    <lineage>
        <taxon>Bacteria</taxon>
        <taxon>Pseudomonadati</taxon>
        <taxon>Pseudomonadota</taxon>
        <taxon>Gammaproteobacteria</taxon>
        <taxon>Oceanospirillales</taxon>
        <taxon>Saccharospirillaceae</taxon>
        <taxon>Saccharospirillum</taxon>
    </lineage>
</organism>
<evidence type="ECO:0000256" key="4">
    <source>
        <dbReference type="ARBA" id="ARBA00022989"/>
    </source>
</evidence>
<dbReference type="PANTHER" id="PTHR33885:SF3">
    <property type="entry name" value="PHAGE SHOCK PROTEIN C"/>
    <property type="match status" value="1"/>
</dbReference>
<keyword evidence="9" id="KW-1185">Reference proteome</keyword>
<dbReference type="Pfam" id="PF04024">
    <property type="entry name" value="PspC"/>
    <property type="match status" value="1"/>
</dbReference>
<comment type="caution">
    <text evidence="8">The sequence shown here is derived from an EMBL/GenBank/DDBJ whole genome shotgun (WGS) entry which is preliminary data.</text>
</comment>
<keyword evidence="5 6" id="KW-0472">Membrane</keyword>
<accession>A0A918KTX5</accession>
<comment type="subcellular location">
    <subcellularLocation>
        <location evidence="1">Cell membrane</location>
        <topology evidence="1">Single-pass membrane protein</topology>
    </subcellularLocation>
</comment>
<sequence>MSRHHHQHHDPRQPQDFWQRRRNGYGMNLFRNKRDGVVAGVCAGLADHFNIERWVARLIFIGGLVFFNSLAFFAYIAAWFLMVPRPKGPVEQEYQYDESLHRDRPRNMFRYPPKPSERLKTAKERLDEVMGRVERMEKYVTSKRFELDREFSKIQD</sequence>